<sequence length="295" mass="33024">MFCIDLLYLPQCVLQAYPSVMPPAHKVCVFCGLSKKMTSEHVWGEWTKGYVERTANKHNHANVFVPKPGQPEPAQVRIRAGDHLDAQVRIVCSDCNSGWLSRIQNGAKPILIPLFEGAKLSLDQPAQQRVAAWVAMATMTGEYLSGDQARVAIPQSDRTWLMEKGTPPPGWCIWIGHYPRQQNPTQWVKASFPVANVDELPETPTAEDLAPTMQTTAFSVGDLFAFAMSCHFAEIPMGWDWRTAPEARNLLKPIWPPHSGEINWPSPPMSDNDAQSISASVVRYFEDFAIRLQNR</sequence>
<protein>
    <submittedName>
        <fullName evidence="1">Uncharacterized protein</fullName>
    </submittedName>
</protein>
<reference evidence="1 2" key="1">
    <citation type="submission" date="2018-10" db="EMBL/GenBank/DDBJ databases">
        <title>Bradyrhizobium sp. nov., isolated from effective nodules of peanut in China.</title>
        <authorList>
            <person name="Li Y."/>
        </authorList>
    </citation>
    <scope>NUCLEOTIDE SEQUENCE [LARGE SCALE GENOMIC DNA]</scope>
    <source>
        <strain evidence="1 2">CCBAU 51781</strain>
    </source>
</reference>
<gene>
    <name evidence="1" type="ORF">EAS62_15020</name>
</gene>
<dbReference type="EMBL" id="RDRA01000008">
    <property type="protein sequence ID" value="RXG94859.1"/>
    <property type="molecule type" value="Genomic_DNA"/>
</dbReference>
<comment type="caution">
    <text evidence="1">The sequence shown here is derived from an EMBL/GenBank/DDBJ whole genome shotgun (WGS) entry which is preliminary data.</text>
</comment>
<name>A0ABY0DMY8_9BRAD</name>
<accession>A0ABY0DMY8</accession>
<proteinExistence type="predicted"/>
<organism evidence="1 2">
    <name type="scientific">Bradyrhizobium zhanjiangense</name>
    <dbReference type="NCBI Taxonomy" id="1325107"/>
    <lineage>
        <taxon>Bacteria</taxon>
        <taxon>Pseudomonadati</taxon>
        <taxon>Pseudomonadota</taxon>
        <taxon>Alphaproteobacteria</taxon>
        <taxon>Hyphomicrobiales</taxon>
        <taxon>Nitrobacteraceae</taxon>
        <taxon>Bradyrhizobium</taxon>
    </lineage>
</organism>
<dbReference type="Proteomes" id="UP000289946">
    <property type="component" value="Unassembled WGS sequence"/>
</dbReference>
<evidence type="ECO:0000313" key="1">
    <source>
        <dbReference type="EMBL" id="RXG94859.1"/>
    </source>
</evidence>
<evidence type="ECO:0000313" key="2">
    <source>
        <dbReference type="Proteomes" id="UP000289946"/>
    </source>
</evidence>
<keyword evidence="2" id="KW-1185">Reference proteome</keyword>